<evidence type="ECO:0000256" key="8">
    <source>
        <dbReference type="ARBA" id="ARBA00040531"/>
    </source>
</evidence>
<keyword evidence="4" id="KW-0378">Hydrolase</keyword>
<dbReference type="InterPro" id="IPR051132">
    <property type="entry name" value="3-5_Exonuclease_domain"/>
</dbReference>
<dbReference type="Proteomes" id="UP001190700">
    <property type="component" value="Unassembled WGS sequence"/>
</dbReference>
<dbReference type="InterPro" id="IPR036397">
    <property type="entry name" value="RNaseH_sf"/>
</dbReference>
<dbReference type="PANTHER" id="PTHR13620">
    <property type="entry name" value="3-5 EXONUCLEASE"/>
    <property type="match status" value="1"/>
</dbReference>
<keyword evidence="3" id="KW-0479">Metal-binding</keyword>
<dbReference type="InterPro" id="IPR002562">
    <property type="entry name" value="3'-5'_exonuclease_dom"/>
</dbReference>
<evidence type="ECO:0000256" key="5">
    <source>
        <dbReference type="ARBA" id="ARBA00022839"/>
    </source>
</evidence>
<dbReference type="PANTHER" id="PTHR13620:SF109">
    <property type="entry name" value="3'-5' EXONUCLEASE"/>
    <property type="match status" value="1"/>
</dbReference>
<dbReference type="Pfam" id="PF01612">
    <property type="entry name" value="DNA_pol_A_exo1"/>
    <property type="match status" value="1"/>
</dbReference>
<dbReference type="GO" id="GO:0008408">
    <property type="term" value="F:3'-5' exonuclease activity"/>
    <property type="evidence" value="ECO:0007669"/>
    <property type="project" value="InterPro"/>
</dbReference>
<evidence type="ECO:0000313" key="13">
    <source>
        <dbReference type="Proteomes" id="UP001190700"/>
    </source>
</evidence>
<dbReference type="GO" id="GO:0005634">
    <property type="term" value="C:nucleus"/>
    <property type="evidence" value="ECO:0007669"/>
    <property type="project" value="UniProtKB-SubCell"/>
</dbReference>
<dbReference type="GO" id="GO:0006139">
    <property type="term" value="P:nucleobase-containing compound metabolic process"/>
    <property type="evidence" value="ECO:0007669"/>
    <property type="project" value="InterPro"/>
</dbReference>
<evidence type="ECO:0000259" key="11">
    <source>
        <dbReference type="Pfam" id="PF01612"/>
    </source>
</evidence>
<organism evidence="12 13">
    <name type="scientific">Cymbomonas tetramitiformis</name>
    <dbReference type="NCBI Taxonomy" id="36881"/>
    <lineage>
        <taxon>Eukaryota</taxon>
        <taxon>Viridiplantae</taxon>
        <taxon>Chlorophyta</taxon>
        <taxon>Pyramimonadophyceae</taxon>
        <taxon>Pyramimonadales</taxon>
        <taxon>Pyramimonadaceae</taxon>
        <taxon>Cymbomonas</taxon>
    </lineage>
</organism>
<reference evidence="12 13" key="1">
    <citation type="journal article" date="2015" name="Genome Biol. Evol.">
        <title>Comparative Genomics of a Bacterivorous Green Alga Reveals Evolutionary Causalities and Consequences of Phago-Mixotrophic Mode of Nutrition.</title>
        <authorList>
            <person name="Burns J.A."/>
            <person name="Paasch A."/>
            <person name="Narechania A."/>
            <person name="Kim E."/>
        </authorList>
    </citation>
    <scope>NUCLEOTIDE SEQUENCE [LARGE SCALE GENOMIC DNA]</scope>
    <source>
        <strain evidence="12 13">PLY_AMNH</strain>
    </source>
</reference>
<evidence type="ECO:0000256" key="10">
    <source>
        <dbReference type="SAM" id="MobiDB-lite"/>
    </source>
</evidence>
<gene>
    <name evidence="12" type="ORF">CYMTET_11518</name>
</gene>
<feature type="compositionally biased region" description="Basic and acidic residues" evidence="10">
    <location>
        <begin position="75"/>
        <end position="87"/>
    </location>
</feature>
<keyword evidence="13" id="KW-1185">Reference proteome</keyword>
<dbReference type="InterPro" id="IPR012337">
    <property type="entry name" value="RNaseH-like_sf"/>
</dbReference>
<dbReference type="GO" id="GO:0046872">
    <property type="term" value="F:metal ion binding"/>
    <property type="evidence" value="ECO:0007669"/>
    <property type="project" value="UniProtKB-KW"/>
</dbReference>
<evidence type="ECO:0000256" key="9">
    <source>
        <dbReference type="ARBA" id="ARBA00042761"/>
    </source>
</evidence>
<name>A0AAE0GLX9_9CHLO</name>
<evidence type="ECO:0000256" key="3">
    <source>
        <dbReference type="ARBA" id="ARBA00022723"/>
    </source>
</evidence>
<proteinExistence type="predicted"/>
<keyword evidence="5" id="KW-0269">Exonuclease</keyword>
<evidence type="ECO:0000313" key="12">
    <source>
        <dbReference type="EMBL" id="KAK3280645.1"/>
    </source>
</evidence>
<evidence type="ECO:0000256" key="4">
    <source>
        <dbReference type="ARBA" id="ARBA00022801"/>
    </source>
</evidence>
<feature type="region of interest" description="Disordered" evidence="10">
    <location>
        <begin position="75"/>
        <end position="114"/>
    </location>
</feature>
<protein>
    <recommendedName>
        <fullName evidence="8">3'-5' exonuclease</fullName>
    </recommendedName>
    <alternativeName>
        <fullName evidence="9">Werner Syndrome-like exonuclease</fullName>
    </alternativeName>
</protein>
<feature type="domain" description="3'-5' exonuclease" evidence="11">
    <location>
        <begin position="187"/>
        <end position="283"/>
    </location>
</feature>
<feature type="compositionally biased region" description="Polar residues" evidence="10">
    <location>
        <begin position="151"/>
        <end position="161"/>
    </location>
</feature>
<dbReference type="Gene3D" id="3.30.420.10">
    <property type="entry name" value="Ribonuclease H-like superfamily/Ribonuclease H"/>
    <property type="match status" value="1"/>
</dbReference>
<dbReference type="SUPFAM" id="SSF53098">
    <property type="entry name" value="Ribonuclease H-like"/>
    <property type="match status" value="1"/>
</dbReference>
<dbReference type="EMBL" id="LGRX02004315">
    <property type="protein sequence ID" value="KAK3280645.1"/>
    <property type="molecule type" value="Genomic_DNA"/>
</dbReference>
<comment type="caution">
    <text evidence="12">The sequence shown here is derived from an EMBL/GenBank/DDBJ whole genome shotgun (WGS) entry which is preliminary data.</text>
</comment>
<dbReference type="AlphaFoldDB" id="A0AAE0GLX9"/>
<keyword evidence="7" id="KW-0539">Nucleus</keyword>
<keyword evidence="6" id="KW-0460">Magnesium</keyword>
<accession>A0AAE0GLX9</accession>
<feature type="compositionally biased region" description="Low complexity" evidence="10">
    <location>
        <begin position="94"/>
        <end position="105"/>
    </location>
</feature>
<feature type="region of interest" description="Disordered" evidence="10">
    <location>
        <begin position="149"/>
        <end position="176"/>
    </location>
</feature>
<dbReference type="GO" id="GO:0003676">
    <property type="term" value="F:nucleic acid binding"/>
    <property type="evidence" value="ECO:0007669"/>
    <property type="project" value="InterPro"/>
</dbReference>
<evidence type="ECO:0000256" key="7">
    <source>
        <dbReference type="ARBA" id="ARBA00023242"/>
    </source>
</evidence>
<comment type="subcellular location">
    <subcellularLocation>
        <location evidence="1">Nucleus</location>
    </subcellularLocation>
</comment>
<evidence type="ECO:0000256" key="1">
    <source>
        <dbReference type="ARBA" id="ARBA00004123"/>
    </source>
</evidence>
<sequence length="298" mass="31700">MPAYIDFEEISLTELNEIDEVLRAAETRCIKRDGSGVPSKGVATSCLQRPTASPFMSDKLAAVPTMTNPISVATDKKSSHLLQEGKRQRVTVDTSASAEANTSNAGTRGPSELRQGAMGQVVDEVVTAHTTTLLDSQNKQGRISKRRLPASFSTSAQQPAQASEGGGSDPFPNLQYNGDVSVASSAEEVDAACHTIMATKSQVVGFDLEWKVTYKKGEPPRKVALVQLCVPTPKLHCHLLHIAHSGVTHSLRDLLTSSVPLKVGVNAVGDAQKLMRDYDINPPAPTPPLTSSALLPPA</sequence>
<evidence type="ECO:0000256" key="6">
    <source>
        <dbReference type="ARBA" id="ARBA00022842"/>
    </source>
</evidence>
<keyword evidence="2" id="KW-0540">Nuclease</keyword>
<evidence type="ECO:0000256" key="2">
    <source>
        <dbReference type="ARBA" id="ARBA00022722"/>
    </source>
</evidence>